<keyword evidence="3" id="KW-1133">Transmembrane helix</keyword>
<dbReference type="GO" id="GO:0030313">
    <property type="term" value="C:cell envelope"/>
    <property type="evidence" value="ECO:0007669"/>
    <property type="project" value="UniProtKB-SubCell"/>
</dbReference>
<protein>
    <submittedName>
        <fullName evidence="4">Uncharacterized protein</fullName>
    </submittedName>
</protein>
<dbReference type="AlphaFoldDB" id="A0A1D8JJB8"/>
<keyword evidence="2" id="KW-0175">Coiled coil</keyword>
<dbReference type="EMBL" id="CP017560">
    <property type="protein sequence ID" value="AOV08806.1"/>
    <property type="molecule type" value="Genomic_DNA"/>
</dbReference>
<dbReference type="KEGG" id="surl:BI350_15470"/>
<dbReference type="InterPro" id="IPR050465">
    <property type="entry name" value="UPF0194_transport"/>
</dbReference>
<dbReference type="PANTHER" id="PTHR32347:SF23">
    <property type="entry name" value="BLL5650 PROTEIN"/>
    <property type="match status" value="1"/>
</dbReference>
<keyword evidence="3" id="KW-0472">Membrane</keyword>
<accession>A0A1D8JJB8</accession>
<keyword evidence="5" id="KW-1185">Reference proteome</keyword>
<sequence>MNKKLFNIAIAIAVTAFLATNFYLLYSEKSIIPKLLYVNEYERMTTKDFDEKLFKETLVAPLETHTVYVKDEDAVESWLIMEGDSVTVGQELALLNTDRVDGERDLWETERTVLLQQQSELEDMRDELHSMRSNATLNNTSNVDRNDNVTEVDGKTTIELGLNVGFVVDVTQEGSYTQAIAAIDQQLTDVARQLAVVDAQLAQDDSRPALISPVAGTVSKVMRHGSSLAVDIYSEEQVLVTYVKDEEWQKVEEGQQAKIQGESLDKAVDGTILSVSKVPAKENDLFKTYKELDNIEARNPLAYYEVRVLPDGSLENTPFAANLNAAITVNEAIDAVSIRKNWTSPGEKDTVLVTRLEENGRPAAITATTPFDVKERTVITDGLNLGDVVVHEPSLRHYHYAPQIFLSFPTYKPKKEEWKTYGWRNYLEAMLIK</sequence>
<dbReference type="PANTHER" id="PTHR32347">
    <property type="entry name" value="EFFLUX SYSTEM COMPONENT YKNX-RELATED"/>
    <property type="match status" value="1"/>
</dbReference>
<evidence type="ECO:0000256" key="2">
    <source>
        <dbReference type="ARBA" id="ARBA00023054"/>
    </source>
</evidence>
<feature type="transmembrane region" description="Helical" evidence="3">
    <location>
        <begin position="6"/>
        <end position="26"/>
    </location>
</feature>
<evidence type="ECO:0000313" key="4">
    <source>
        <dbReference type="EMBL" id="AOV08806.1"/>
    </source>
</evidence>
<keyword evidence="3" id="KW-0812">Transmembrane</keyword>
<dbReference type="RefSeq" id="WP_075528970.1">
    <property type="nucleotide sequence ID" value="NZ_CP017560.1"/>
</dbReference>
<evidence type="ECO:0000256" key="3">
    <source>
        <dbReference type="SAM" id="Phobius"/>
    </source>
</evidence>
<evidence type="ECO:0000313" key="5">
    <source>
        <dbReference type="Proteomes" id="UP000185746"/>
    </source>
</evidence>
<organism evidence="4 5">
    <name type="scientific">Sporosarcina ureilytica</name>
    <dbReference type="NCBI Taxonomy" id="298596"/>
    <lineage>
        <taxon>Bacteria</taxon>
        <taxon>Bacillati</taxon>
        <taxon>Bacillota</taxon>
        <taxon>Bacilli</taxon>
        <taxon>Bacillales</taxon>
        <taxon>Caryophanaceae</taxon>
        <taxon>Sporosarcina</taxon>
    </lineage>
</organism>
<comment type="subcellular location">
    <subcellularLocation>
        <location evidence="1">Cell envelope</location>
    </subcellularLocation>
</comment>
<gene>
    <name evidence="4" type="ORF">BI350_15470</name>
</gene>
<proteinExistence type="predicted"/>
<reference evidence="4 5" key="1">
    <citation type="submission" date="2016-09" db="EMBL/GenBank/DDBJ databases">
        <title>Complete genome sequence of the Lysinibacillus sphaericus LMG 22257, a specie of Bacillus with ureolytic activity that can effectively biodeposit calcium carbonate.</title>
        <authorList>
            <person name="Yan W."/>
        </authorList>
    </citation>
    <scope>NUCLEOTIDE SEQUENCE [LARGE SCALE GENOMIC DNA]</scope>
    <source>
        <strain evidence="4 5">LMG 22257</strain>
    </source>
</reference>
<evidence type="ECO:0000256" key="1">
    <source>
        <dbReference type="ARBA" id="ARBA00004196"/>
    </source>
</evidence>
<dbReference type="Proteomes" id="UP000185746">
    <property type="component" value="Chromosome"/>
</dbReference>
<name>A0A1D8JJB8_9BACL</name>